<evidence type="ECO:0000256" key="6">
    <source>
        <dbReference type="ARBA" id="ARBA00023157"/>
    </source>
</evidence>
<sequence>MGNTKQIDSYTNRPRERWFGTLKTSLVFFLVLGMFDYTEGLREGECEVCVELLKRLEKSLDPEMKDKPAHIEKKFKEMCKDTKKSEQRFCYYIGGLEESATSIVPEMSKPMSWGLPAEKICERLKKKDSQICELRYEKTIDLKNVELKKLRVRDLKKILSDWDEVCEGCIEKAEFIKKIEELKPKYMREEL</sequence>
<evidence type="ECO:0000256" key="1">
    <source>
        <dbReference type="ARBA" id="ARBA00004613"/>
    </source>
</evidence>
<reference evidence="11" key="1">
    <citation type="submission" date="2025-08" db="UniProtKB">
        <authorList>
            <consortium name="RefSeq"/>
        </authorList>
    </citation>
    <scope>IDENTIFICATION</scope>
    <source>
        <tissue evidence="11">Muscle</tissue>
    </source>
</reference>
<evidence type="ECO:0000256" key="5">
    <source>
        <dbReference type="ARBA" id="ARBA00022729"/>
    </source>
</evidence>
<evidence type="ECO:0000313" key="11">
    <source>
        <dbReference type="RefSeq" id="XP_013783129.1"/>
    </source>
</evidence>
<comment type="similarity">
    <text evidence="2">Belongs to the ARMET family.</text>
</comment>
<dbReference type="Pfam" id="PF20145">
    <property type="entry name" value="ARMET_N"/>
    <property type="match status" value="1"/>
</dbReference>
<dbReference type="InterPro" id="IPR036361">
    <property type="entry name" value="SAP_dom_sf"/>
</dbReference>
<evidence type="ECO:0000259" key="9">
    <source>
        <dbReference type="Pfam" id="PF20145"/>
    </source>
</evidence>
<evidence type="ECO:0000256" key="4">
    <source>
        <dbReference type="ARBA" id="ARBA00022525"/>
    </source>
</evidence>
<dbReference type="Pfam" id="PF10208">
    <property type="entry name" value="ARMET_C"/>
    <property type="match status" value="1"/>
</dbReference>
<dbReference type="Gene3D" id="1.10.720.30">
    <property type="entry name" value="SAP domain"/>
    <property type="match status" value="1"/>
</dbReference>
<gene>
    <name evidence="11" type="primary">LOC106467331</name>
</gene>
<feature type="domain" description="ARMET C-terminal" evidence="8">
    <location>
        <begin position="144"/>
        <end position="186"/>
    </location>
</feature>
<evidence type="ECO:0000313" key="10">
    <source>
        <dbReference type="Proteomes" id="UP000694941"/>
    </source>
</evidence>
<dbReference type="PANTHER" id="PTHR12990">
    <property type="entry name" value="ARMET-LIKE PROTEIN"/>
    <property type="match status" value="1"/>
</dbReference>
<keyword evidence="4" id="KW-0964">Secreted</keyword>
<proteinExistence type="inferred from homology"/>
<evidence type="ECO:0000256" key="3">
    <source>
        <dbReference type="ARBA" id="ARBA00014267"/>
    </source>
</evidence>
<keyword evidence="5" id="KW-0732">Signal</keyword>
<organism evidence="10 11">
    <name type="scientific">Limulus polyphemus</name>
    <name type="common">Atlantic horseshoe crab</name>
    <dbReference type="NCBI Taxonomy" id="6850"/>
    <lineage>
        <taxon>Eukaryota</taxon>
        <taxon>Metazoa</taxon>
        <taxon>Ecdysozoa</taxon>
        <taxon>Arthropoda</taxon>
        <taxon>Chelicerata</taxon>
        <taxon>Merostomata</taxon>
        <taxon>Xiphosura</taxon>
        <taxon>Limulidae</taxon>
        <taxon>Limulus</taxon>
    </lineage>
</organism>
<evidence type="ECO:0000259" key="8">
    <source>
        <dbReference type="Pfam" id="PF10208"/>
    </source>
</evidence>
<dbReference type="InterPro" id="IPR045333">
    <property type="entry name" value="ARMET-like"/>
</dbReference>
<keyword evidence="6" id="KW-1015">Disulfide bond</keyword>
<comment type="subcellular location">
    <subcellularLocation>
        <location evidence="1">Secreted</location>
    </subcellularLocation>
</comment>
<dbReference type="RefSeq" id="XP_013783129.1">
    <property type="nucleotide sequence ID" value="XM_013927675.2"/>
</dbReference>
<dbReference type="InterPro" id="IPR045332">
    <property type="entry name" value="ARMET_N"/>
</dbReference>
<accession>A0ABM1BJB5</accession>
<dbReference type="SUPFAM" id="SSF68906">
    <property type="entry name" value="SAP domain"/>
    <property type="match status" value="1"/>
</dbReference>
<feature type="domain" description="ARMET N-terminal" evidence="9">
    <location>
        <begin position="45"/>
        <end position="140"/>
    </location>
</feature>
<name>A0ABM1BJB5_LIMPO</name>
<protein>
    <recommendedName>
        <fullName evidence="3">Mesencephalic astrocyte-derived neurotrophic factor homolog</fullName>
    </recommendedName>
    <alternativeName>
        <fullName evidence="7">MANF/CDNF-like protein</fullName>
    </alternativeName>
</protein>
<dbReference type="Proteomes" id="UP000694941">
    <property type="component" value="Unplaced"/>
</dbReference>
<evidence type="ECO:0000256" key="7">
    <source>
        <dbReference type="ARBA" id="ARBA00032923"/>
    </source>
</evidence>
<dbReference type="InterPro" id="IPR019345">
    <property type="entry name" value="ARMET_C"/>
</dbReference>
<dbReference type="PANTHER" id="PTHR12990:SF5">
    <property type="entry name" value="MESENCEPHALIC ASTROCYTE-DERIVED NEUROTROPHIC FACTOR HOMOLOG"/>
    <property type="match status" value="1"/>
</dbReference>
<evidence type="ECO:0000256" key="2">
    <source>
        <dbReference type="ARBA" id="ARBA00005617"/>
    </source>
</evidence>
<dbReference type="Gene3D" id="1.10.225.10">
    <property type="entry name" value="Saposin-like"/>
    <property type="match status" value="1"/>
</dbReference>
<keyword evidence="10" id="KW-1185">Reference proteome</keyword>
<dbReference type="GeneID" id="106467331"/>